<sequence length="256" mass="28311">MDPKPLMLTAASNSQSNEFYKSLRIAAIRLKGLNPSSDRPLPWENDVTGTVYKQKRPRHALEFKQTRPQSRTIRVVASVAERSSSARGGGVRGAVAGGPRGSDLNDKLEGLTLSSGETLSRESLPRLFFAAVNELEADAMFLTEQLRVTVAAALAFALFAVTSDRQSAFATTAASKLEPQTPNWQRLWAFLGLIDYSQRLEPNKSEVVLISCLKLRDQVNASKTVSKPQDLTPRTDLKRVSYQLEINFDDTDENKI</sequence>
<name>A0A4U5M8G5_STECR</name>
<reference evidence="1 2" key="2">
    <citation type="journal article" date="2019" name="G3 (Bethesda)">
        <title>Hybrid Assembly of the Genome of the Entomopathogenic Nematode Steinernema carpocapsae Identifies the X-Chromosome.</title>
        <authorList>
            <person name="Serra L."/>
            <person name="Macchietto M."/>
            <person name="Macias-Munoz A."/>
            <person name="McGill C.J."/>
            <person name="Rodriguez I.M."/>
            <person name="Rodriguez B."/>
            <person name="Murad R."/>
            <person name="Mortazavi A."/>
        </authorList>
    </citation>
    <scope>NUCLEOTIDE SEQUENCE [LARGE SCALE GENOMIC DNA]</scope>
    <source>
        <strain evidence="1 2">ALL</strain>
    </source>
</reference>
<dbReference type="AlphaFoldDB" id="A0A4U5M8G5"/>
<reference evidence="1 2" key="1">
    <citation type="journal article" date="2015" name="Genome Biol.">
        <title>Comparative genomics of Steinernema reveals deeply conserved gene regulatory networks.</title>
        <authorList>
            <person name="Dillman A.R."/>
            <person name="Macchietto M."/>
            <person name="Porter C.F."/>
            <person name="Rogers A."/>
            <person name="Williams B."/>
            <person name="Antoshechkin I."/>
            <person name="Lee M.M."/>
            <person name="Goodwin Z."/>
            <person name="Lu X."/>
            <person name="Lewis E.E."/>
            <person name="Goodrich-Blair H."/>
            <person name="Stock S.P."/>
            <person name="Adams B.J."/>
            <person name="Sternberg P.W."/>
            <person name="Mortazavi A."/>
        </authorList>
    </citation>
    <scope>NUCLEOTIDE SEQUENCE [LARGE SCALE GENOMIC DNA]</scope>
    <source>
        <strain evidence="1 2">ALL</strain>
    </source>
</reference>
<organism evidence="1 2">
    <name type="scientific">Steinernema carpocapsae</name>
    <name type="common">Entomopathogenic nematode</name>
    <dbReference type="NCBI Taxonomy" id="34508"/>
    <lineage>
        <taxon>Eukaryota</taxon>
        <taxon>Metazoa</taxon>
        <taxon>Ecdysozoa</taxon>
        <taxon>Nematoda</taxon>
        <taxon>Chromadorea</taxon>
        <taxon>Rhabditida</taxon>
        <taxon>Tylenchina</taxon>
        <taxon>Panagrolaimomorpha</taxon>
        <taxon>Strongyloidoidea</taxon>
        <taxon>Steinernematidae</taxon>
        <taxon>Steinernema</taxon>
    </lineage>
</organism>
<keyword evidence="2" id="KW-1185">Reference proteome</keyword>
<evidence type="ECO:0000313" key="1">
    <source>
        <dbReference type="EMBL" id="TKR65228.1"/>
    </source>
</evidence>
<dbReference type="Proteomes" id="UP000298663">
    <property type="component" value="Unassembled WGS sequence"/>
</dbReference>
<gene>
    <name evidence="1" type="ORF">L596_025659</name>
</gene>
<proteinExistence type="predicted"/>
<comment type="caution">
    <text evidence="1">The sequence shown here is derived from an EMBL/GenBank/DDBJ whole genome shotgun (WGS) entry which is preliminary data.</text>
</comment>
<accession>A0A4U5M8G5</accession>
<protein>
    <submittedName>
        <fullName evidence="1">Uncharacterized protein</fullName>
    </submittedName>
</protein>
<dbReference type="EMBL" id="AZBU02000009">
    <property type="protein sequence ID" value="TKR65228.1"/>
    <property type="molecule type" value="Genomic_DNA"/>
</dbReference>
<evidence type="ECO:0000313" key="2">
    <source>
        <dbReference type="Proteomes" id="UP000298663"/>
    </source>
</evidence>